<name>A0AAW2ZEG4_9EUKA</name>
<dbReference type="EMBL" id="JAOPGA020001377">
    <property type="protein sequence ID" value="KAL0487855.1"/>
    <property type="molecule type" value="Genomic_DNA"/>
</dbReference>
<accession>A0AAW2ZEG4</accession>
<gene>
    <name evidence="2" type="ORF">AKO1_000060</name>
</gene>
<sequence>MSTMTTIKNTVEKSFSKILKGISSMMKEGPNSGALMHKYPGLIKPLGGLVLLINLTCIIVYMCATPYALPWFIYPLYATLFLFGTFLLGFSRQPSITANSRIYIHALFSTLTSLMLVVTNEHAGSYPWSLYPVLSFIMLFIIHYILKYENNDTPLTVFYIHAAIYAMGNAIVFISWVYSSATTLFFVYPLIIFGIILGCHYGMLQYINKRLSDEDGTRKKEK</sequence>
<evidence type="ECO:0000313" key="2">
    <source>
        <dbReference type="EMBL" id="KAL0487855.1"/>
    </source>
</evidence>
<feature type="transmembrane region" description="Helical" evidence="1">
    <location>
        <begin position="46"/>
        <end position="67"/>
    </location>
</feature>
<feature type="transmembrane region" description="Helical" evidence="1">
    <location>
        <begin position="158"/>
        <end position="178"/>
    </location>
</feature>
<organism evidence="2 3">
    <name type="scientific">Acrasis kona</name>
    <dbReference type="NCBI Taxonomy" id="1008807"/>
    <lineage>
        <taxon>Eukaryota</taxon>
        <taxon>Discoba</taxon>
        <taxon>Heterolobosea</taxon>
        <taxon>Tetramitia</taxon>
        <taxon>Eutetramitia</taxon>
        <taxon>Acrasidae</taxon>
        <taxon>Acrasis</taxon>
    </lineage>
</organism>
<proteinExistence type="predicted"/>
<evidence type="ECO:0000313" key="3">
    <source>
        <dbReference type="Proteomes" id="UP001431209"/>
    </source>
</evidence>
<feature type="transmembrane region" description="Helical" evidence="1">
    <location>
        <begin position="126"/>
        <end position="146"/>
    </location>
</feature>
<protein>
    <submittedName>
        <fullName evidence="2">6 TM domain-containing transmembrane protein</fullName>
    </submittedName>
</protein>
<dbReference type="Proteomes" id="UP001431209">
    <property type="component" value="Unassembled WGS sequence"/>
</dbReference>
<feature type="transmembrane region" description="Helical" evidence="1">
    <location>
        <begin position="73"/>
        <end position="90"/>
    </location>
</feature>
<keyword evidence="1" id="KW-0472">Membrane</keyword>
<keyword evidence="1" id="KW-1133">Transmembrane helix</keyword>
<keyword evidence="1 2" id="KW-0812">Transmembrane</keyword>
<keyword evidence="3" id="KW-1185">Reference proteome</keyword>
<reference evidence="2 3" key="1">
    <citation type="submission" date="2024-03" db="EMBL/GenBank/DDBJ databases">
        <title>The Acrasis kona genome and developmental transcriptomes reveal deep origins of eukaryotic multicellular pathways.</title>
        <authorList>
            <person name="Sheikh S."/>
            <person name="Fu C.-J."/>
            <person name="Brown M.W."/>
            <person name="Baldauf S.L."/>
        </authorList>
    </citation>
    <scope>NUCLEOTIDE SEQUENCE [LARGE SCALE GENOMIC DNA]</scope>
    <source>
        <strain evidence="2 3">ATCC MYA-3509</strain>
    </source>
</reference>
<feature type="transmembrane region" description="Helical" evidence="1">
    <location>
        <begin position="184"/>
        <end position="204"/>
    </location>
</feature>
<feature type="transmembrane region" description="Helical" evidence="1">
    <location>
        <begin position="102"/>
        <end position="120"/>
    </location>
</feature>
<comment type="caution">
    <text evidence="2">The sequence shown here is derived from an EMBL/GenBank/DDBJ whole genome shotgun (WGS) entry which is preliminary data.</text>
</comment>
<dbReference type="AlphaFoldDB" id="A0AAW2ZEG4"/>
<evidence type="ECO:0000256" key="1">
    <source>
        <dbReference type="SAM" id="Phobius"/>
    </source>
</evidence>